<proteinExistence type="predicted"/>
<organism evidence="3 4">
    <name type="scientific">Entomortierella chlamydospora</name>
    <dbReference type="NCBI Taxonomy" id="101097"/>
    <lineage>
        <taxon>Eukaryota</taxon>
        <taxon>Fungi</taxon>
        <taxon>Fungi incertae sedis</taxon>
        <taxon>Mucoromycota</taxon>
        <taxon>Mortierellomycotina</taxon>
        <taxon>Mortierellomycetes</taxon>
        <taxon>Mortierellales</taxon>
        <taxon>Mortierellaceae</taxon>
        <taxon>Entomortierella</taxon>
    </lineage>
</organism>
<gene>
    <name evidence="3" type="ORF">BGZ80_007438</name>
</gene>
<reference evidence="3" key="1">
    <citation type="journal article" date="2020" name="Fungal Divers.">
        <title>Resolving the Mortierellaceae phylogeny through synthesis of multi-gene phylogenetics and phylogenomics.</title>
        <authorList>
            <person name="Vandepol N."/>
            <person name="Liber J."/>
            <person name="Desiro A."/>
            <person name="Na H."/>
            <person name="Kennedy M."/>
            <person name="Barry K."/>
            <person name="Grigoriev I.V."/>
            <person name="Miller A.N."/>
            <person name="O'Donnell K."/>
            <person name="Stajich J.E."/>
            <person name="Bonito G."/>
        </authorList>
    </citation>
    <scope>NUCLEOTIDE SEQUENCE</scope>
    <source>
        <strain evidence="3">NRRL 2769</strain>
    </source>
</reference>
<dbReference type="Proteomes" id="UP000703661">
    <property type="component" value="Unassembled WGS sequence"/>
</dbReference>
<feature type="domain" description="Aminotransferase class V" evidence="2">
    <location>
        <begin position="66"/>
        <end position="244"/>
    </location>
</feature>
<evidence type="ECO:0000256" key="1">
    <source>
        <dbReference type="ARBA" id="ARBA00022898"/>
    </source>
</evidence>
<comment type="caution">
    <text evidence="3">The sequence shown here is derived from an EMBL/GenBank/DDBJ whole genome shotgun (WGS) entry which is preliminary data.</text>
</comment>
<protein>
    <recommendedName>
        <fullName evidence="2">Aminotransferase class V domain-containing protein</fullName>
    </recommendedName>
</protein>
<sequence length="392" mass="44633">MTSATELPTPSNPGPFGHKLRKDFLFPENFTQFNHGSFGTFPKVVQDDMIAWHKRAEQNPDIWMRRDLKPALTETRRKLAELIHCDKDELALVQNTTVGINTVLRSLKFQPGDRILQLSTGYISVDKTVRYICDTHEDVKVIEIPITFPLSDKEILDKVEHAIKEHEQLKDGSRIKLAIVDWISSVPSILQPVKQLVDLIQSHGILVYVDGAHAVGQVHIDLADLHPDFFITNCHKHLIHPTSITSDYKSGFENEFSWMGTTDYSAIMSIGAAIDYRKQYGEDAIISYTHALALEGGKVMAEILGTDCLTPHDHQVGNMVNVRLPLKDVNNPKATYQYFADILFDRYNIFTPAFKHGDHWWTRVSAQIYLEVDDFVRLGNIWKEVIDELNAE</sequence>
<evidence type="ECO:0000313" key="3">
    <source>
        <dbReference type="EMBL" id="KAF9995740.1"/>
    </source>
</evidence>
<dbReference type="InterPro" id="IPR000192">
    <property type="entry name" value="Aminotrans_V_dom"/>
</dbReference>
<dbReference type="Pfam" id="PF00266">
    <property type="entry name" value="Aminotran_5"/>
    <property type="match status" value="1"/>
</dbReference>
<evidence type="ECO:0000259" key="2">
    <source>
        <dbReference type="Pfam" id="PF00266"/>
    </source>
</evidence>
<dbReference type="InterPro" id="IPR015424">
    <property type="entry name" value="PyrdxlP-dep_Trfase"/>
</dbReference>
<dbReference type="PANTHER" id="PTHR43092:SF2">
    <property type="entry name" value="HERCYNYLCYSTEINE SULFOXIDE LYASE"/>
    <property type="match status" value="1"/>
</dbReference>
<dbReference type="EMBL" id="JAAAID010003803">
    <property type="protein sequence ID" value="KAF9995740.1"/>
    <property type="molecule type" value="Genomic_DNA"/>
</dbReference>
<keyword evidence="1" id="KW-0663">Pyridoxal phosphate</keyword>
<dbReference type="InterPro" id="IPR015421">
    <property type="entry name" value="PyrdxlP-dep_Trfase_major"/>
</dbReference>
<evidence type="ECO:0000313" key="4">
    <source>
        <dbReference type="Proteomes" id="UP000703661"/>
    </source>
</evidence>
<name>A0A9P6MEY0_9FUNG</name>
<keyword evidence="4" id="KW-1185">Reference proteome</keyword>
<dbReference type="Gene3D" id="3.40.640.10">
    <property type="entry name" value="Type I PLP-dependent aspartate aminotransferase-like (Major domain)"/>
    <property type="match status" value="1"/>
</dbReference>
<dbReference type="SUPFAM" id="SSF53383">
    <property type="entry name" value="PLP-dependent transferases"/>
    <property type="match status" value="1"/>
</dbReference>
<accession>A0A9P6MEY0</accession>
<dbReference type="PANTHER" id="PTHR43092">
    <property type="entry name" value="L-CYSTEINE DESULFHYDRASE"/>
    <property type="match status" value="1"/>
</dbReference>
<dbReference type="AlphaFoldDB" id="A0A9P6MEY0"/>